<dbReference type="NCBIfam" id="TIGR00344">
    <property type="entry name" value="alaS"/>
    <property type="match status" value="1"/>
</dbReference>
<keyword evidence="4 13" id="KW-0479">Metal-binding</keyword>
<dbReference type="Pfam" id="PF02272">
    <property type="entry name" value="DHHA1"/>
    <property type="match status" value="1"/>
</dbReference>
<comment type="domain">
    <text evidence="13">Consists of three domains; the N-terminal catalytic domain, the editing domain and the C-terminal C-Ala domain. The editing domain removes incorrectly charged amino acids, while the C-Ala domain, along with tRNA(Ala), serves as a bridge to cooperatively bring together the editing and aminoacylation centers thus stimulating deacylation of misacylated tRNAs.</text>
</comment>
<dbReference type="InterPro" id="IPR018165">
    <property type="entry name" value="Ala-tRNA-synth_IIc_core"/>
</dbReference>
<dbReference type="Gene3D" id="3.10.310.40">
    <property type="match status" value="1"/>
</dbReference>
<dbReference type="GO" id="GO:0016740">
    <property type="term" value="F:transferase activity"/>
    <property type="evidence" value="ECO:0007669"/>
    <property type="project" value="UniProtKB-ARBA"/>
</dbReference>
<evidence type="ECO:0000256" key="3">
    <source>
        <dbReference type="ARBA" id="ARBA00022598"/>
    </source>
</evidence>
<feature type="binding site" evidence="13">
    <location>
        <position position="556"/>
    </location>
    <ligand>
        <name>Zn(2+)</name>
        <dbReference type="ChEBI" id="CHEBI:29105"/>
    </ligand>
</feature>
<comment type="similarity">
    <text evidence="1 13">Belongs to the class-II aminoacyl-tRNA synthetase family.</text>
</comment>
<comment type="catalytic activity">
    <reaction evidence="12 13">
        <text>tRNA(Ala) + L-alanine + ATP = L-alanyl-tRNA(Ala) + AMP + diphosphate</text>
        <dbReference type="Rhea" id="RHEA:12540"/>
        <dbReference type="Rhea" id="RHEA-COMP:9657"/>
        <dbReference type="Rhea" id="RHEA-COMP:9923"/>
        <dbReference type="ChEBI" id="CHEBI:30616"/>
        <dbReference type="ChEBI" id="CHEBI:33019"/>
        <dbReference type="ChEBI" id="CHEBI:57972"/>
        <dbReference type="ChEBI" id="CHEBI:78442"/>
        <dbReference type="ChEBI" id="CHEBI:78497"/>
        <dbReference type="ChEBI" id="CHEBI:456215"/>
        <dbReference type="EC" id="6.1.1.7"/>
    </reaction>
</comment>
<dbReference type="GO" id="GO:0005524">
    <property type="term" value="F:ATP binding"/>
    <property type="evidence" value="ECO:0007669"/>
    <property type="project" value="UniProtKB-UniRule"/>
</dbReference>
<evidence type="ECO:0000313" key="15">
    <source>
        <dbReference type="EMBL" id="PSR24114.1"/>
    </source>
</evidence>
<comment type="cofactor">
    <cofactor evidence="13">
        <name>Zn(2+)</name>
        <dbReference type="ChEBI" id="CHEBI:29105"/>
    </cofactor>
    <text evidence="13">Binds 1 zinc ion per subunit.</text>
</comment>
<evidence type="ECO:0000256" key="4">
    <source>
        <dbReference type="ARBA" id="ARBA00022723"/>
    </source>
</evidence>
<dbReference type="PROSITE" id="PS50860">
    <property type="entry name" value="AA_TRNA_LIGASE_II_ALA"/>
    <property type="match status" value="1"/>
</dbReference>
<dbReference type="InterPro" id="IPR023033">
    <property type="entry name" value="Ala_tRNA_ligase_euk/bac"/>
</dbReference>
<evidence type="ECO:0000256" key="6">
    <source>
        <dbReference type="ARBA" id="ARBA00022833"/>
    </source>
</evidence>
<comment type="function">
    <text evidence="11 13">Catalyzes the attachment of alanine to tRNA(Ala) in a two-step reaction: alanine is first activated by ATP to form Ala-AMP and then transferred to the acceptor end of tRNA(Ala). Also edits incorrectly charged Ser-tRNA(Ala) and Gly-tRNA(Ala) via its editing domain.</text>
</comment>
<comment type="caution">
    <text evidence="15">The sequence shown here is derived from an EMBL/GenBank/DDBJ whole genome shotgun (WGS) entry which is preliminary data.</text>
</comment>
<dbReference type="GO" id="GO:0140096">
    <property type="term" value="F:catalytic activity, acting on a protein"/>
    <property type="evidence" value="ECO:0007669"/>
    <property type="project" value="UniProtKB-ARBA"/>
</dbReference>
<comment type="subcellular location">
    <subcellularLocation>
        <location evidence="13">Cytoplasm</location>
    </subcellularLocation>
</comment>
<dbReference type="Proteomes" id="UP000241848">
    <property type="component" value="Unassembled WGS sequence"/>
</dbReference>
<dbReference type="AlphaFoldDB" id="A0A2T2WPH0"/>
<proteinExistence type="inferred from homology"/>
<keyword evidence="8 13" id="KW-0694">RNA-binding</keyword>
<feature type="binding site" evidence="13">
    <location>
        <position position="560"/>
    </location>
    <ligand>
        <name>Zn(2+)</name>
        <dbReference type="ChEBI" id="CHEBI:29105"/>
    </ligand>
</feature>
<gene>
    <name evidence="13" type="primary">alaS</name>
    <name evidence="15" type="ORF">C7B45_00430</name>
</gene>
<dbReference type="Gene3D" id="3.30.980.10">
    <property type="entry name" value="Threonyl-trna Synthetase, Chain A, domain 2"/>
    <property type="match status" value="1"/>
</dbReference>
<dbReference type="Pfam" id="PF01411">
    <property type="entry name" value="tRNA-synt_2c"/>
    <property type="match status" value="1"/>
</dbReference>
<dbReference type="SUPFAM" id="SSF55186">
    <property type="entry name" value="ThrRS/AlaRS common domain"/>
    <property type="match status" value="1"/>
</dbReference>
<evidence type="ECO:0000256" key="12">
    <source>
        <dbReference type="ARBA" id="ARBA00048300"/>
    </source>
</evidence>
<organism evidence="15 16">
    <name type="scientific">Sulfobacillus acidophilus</name>
    <dbReference type="NCBI Taxonomy" id="53633"/>
    <lineage>
        <taxon>Bacteria</taxon>
        <taxon>Bacillati</taxon>
        <taxon>Bacillota</taxon>
        <taxon>Clostridia</taxon>
        <taxon>Eubacteriales</taxon>
        <taxon>Clostridiales Family XVII. Incertae Sedis</taxon>
        <taxon>Sulfobacillus</taxon>
    </lineage>
</organism>
<keyword evidence="13" id="KW-0963">Cytoplasm</keyword>
<dbReference type="Gene3D" id="2.40.30.130">
    <property type="match status" value="1"/>
</dbReference>
<dbReference type="EC" id="6.1.1.7" evidence="13"/>
<evidence type="ECO:0000256" key="5">
    <source>
        <dbReference type="ARBA" id="ARBA00022741"/>
    </source>
</evidence>
<evidence type="ECO:0000256" key="13">
    <source>
        <dbReference type="HAMAP-Rule" id="MF_00036"/>
    </source>
</evidence>
<evidence type="ECO:0000256" key="7">
    <source>
        <dbReference type="ARBA" id="ARBA00022840"/>
    </source>
</evidence>
<evidence type="ECO:0000256" key="1">
    <source>
        <dbReference type="ARBA" id="ARBA00008226"/>
    </source>
</evidence>
<dbReference type="GO" id="GO:0006419">
    <property type="term" value="P:alanyl-tRNA aminoacylation"/>
    <property type="evidence" value="ECO:0007669"/>
    <property type="project" value="UniProtKB-UniRule"/>
</dbReference>
<dbReference type="InterPro" id="IPR012947">
    <property type="entry name" value="tRNA_SAD"/>
</dbReference>
<dbReference type="InterPro" id="IPR009000">
    <property type="entry name" value="Transl_B-barrel_sf"/>
</dbReference>
<name>A0A2T2WPH0_9FIRM</name>
<dbReference type="SUPFAM" id="SSF55681">
    <property type="entry name" value="Class II aaRS and biotin synthetases"/>
    <property type="match status" value="1"/>
</dbReference>
<dbReference type="GO" id="GO:0002161">
    <property type="term" value="F:aminoacyl-tRNA deacylase activity"/>
    <property type="evidence" value="ECO:0007669"/>
    <property type="project" value="TreeGrafter"/>
</dbReference>
<dbReference type="CDD" id="cd00673">
    <property type="entry name" value="AlaRS_core"/>
    <property type="match status" value="1"/>
</dbReference>
<feature type="binding site" evidence="13">
    <location>
        <position position="662"/>
    </location>
    <ligand>
        <name>Zn(2+)</name>
        <dbReference type="ChEBI" id="CHEBI:29105"/>
    </ligand>
</feature>
<keyword evidence="5 13" id="KW-0547">Nucleotide-binding</keyword>
<dbReference type="GO" id="GO:0000049">
    <property type="term" value="F:tRNA binding"/>
    <property type="evidence" value="ECO:0007669"/>
    <property type="project" value="UniProtKB-KW"/>
</dbReference>
<evidence type="ECO:0000256" key="2">
    <source>
        <dbReference type="ARBA" id="ARBA00022555"/>
    </source>
</evidence>
<dbReference type="EMBL" id="PXYV01000001">
    <property type="protein sequence ID" value="PSR24114.1"/>
    <property type="molecule type" value="Genomic_DNA"/>
</dbReference>
<protein>
    <recommendedName>
        <fullName evidence="13">Alanine--tRNA ligase</fullName>
        <ecNumber evidence="13">6.1.1.7</ecNumber>
    </recommendedName>
    <alternativeName>
        <fullName evidence="13">Alanyl-tRNA synthetase</fullName>
        <shortName evidence="13">AlaRS</shortName>
    </alternativeName>
</protein>
<dbReference type="SUPFAM" id="SSF101353">
    <property type="entry name" value="Putative anticodon-binding domain of alanyl-tRNA synthetase (AlaRS)"/>
    <property type="match status" value="1"/>
</dbReference>
<dbReference type="PANTHER" id="PTHR11777">
    <property type="entry name" value="ALANYL-TRNA SYNTHETASE"/>
    <property type="match status" value="1"/>
</dbReference>
<dbReference type="PRINTS" id="PR00980">
    <property type="entry name" value="TRNASYNTHALA"/>
</dbReference>
<dbReference type="InterPro" id="IPR045864">
    <property type="entry name" value="aa-tRNA-synth_II/BPL/LPL"/>
</dbReference>
<keyword evidence="2 13" id="KW-0820">tRNA-binding</keyword>
<dbReference type="FunFam" id="3.10.310.40:FF:000001">
    <property type="entry name" value="Alanine--tRNA ligase"/>
    <property type="match status" value="1"/>
</dbReference>
<dbReference type="GO" id="GO:0008270">
    <property type="term" value="F:zinc ion binding"/>
    <property type="evidence" value="ECO:0007669"/>
    <property type="project" value="UniProtKB-UniRule"/>
</dbReference>
<dbReference type="InterPro" id="IPR002318">
    <property type="entry name" value="Ala-tRNA-lgiase_IIc"/>
</dbReference>
<keyword evidence="9 13" id="KW-0648">Protein biosynthesis</keyword>
<dbReference type="InterPro" id="IPR050058">
    <property type="entry name" value="Ala-tRNA_ligase"/>
</dbReference>
<sequence length="871" mass="97158">MEARVIRQKFLRFFEERGHQRVPSSPLVPAGDPTLLFTNAGMVQFKDVFLGVEQRSYRRAVTVQKCMRAGGKHNDLDQVGRTARHQTFFEMLGNFSFGDYFKRDAIRYAWTFLTEELQLSADVLWITVFENDDEAFALWQEVAGVSADRIVRLGAKDNFWAMGDTGPCGPCSEIFVDRGLEYACGPDCGLGQCECDRLQEIWNLVFMQYDRASDGTLTPLPRPSIDTGMGLERIAAYLQGVDSNFDTDLLRPLINAVEVLAQRPYSPGPEGMAFRVIADHVRSIAFLVAEGVSFSNEGRGYVMRRILRRAMRYGLELGLESPFLHRLVPEVVRIMGDAYPELRTGQSMIEELVFQEEERFLVTLNAGMKVLEQKLAGLQPGQRMSGTDAFLLADTFGFPLDLTRDAALERGVGIDEEAFEALMEDQRRRARVNRTRVVNLLPAVESSEFVGYSQLELQHETILGIYVDQDRVTRLQEGESGWLHARRTPFYPEGGGQVGDSGRVMTATGWAEVEDTVKVQGAIWHAVVVREGHLMSGQEAHWVVDRDRRAGAMRNHTGTHLLHAALRAVLGAGVRQTGSLVAWDRLRFDFSYPKALTREQIHSIEKLVNGWILDDIAVEIDYVSRDEALRGGALAFFGEKYGEVVRVITVPGASQELCGGTHCTRTGQIGLFAIVDESSVGGGSRRIEAVTGLNSWKRFDEQRTLMQEIGKWFAGLAPEQWPERIEGWVTTVKTYEQRQQDEARLRRARLGRDLALTAREVGSLRFVVAEVPAESSEALREVLDGVKPTVDGAILAARHGDRASLIVYFGDEIRRRGFLAKEVVKPLSRVIDGGGGGRDDLAQAGGRAPEEVPTLLAQAQEWIEKNFGIAG</sequence>
<dbReference type="GO" id="GO:0005829">
    <property type="term" value="C:cytosol"/>
    <property type="evidence" value="ECO:0007669"/>
    <property type="project" value="TreeGrafter"/>
</dbReference>
<dbReference type="Gene3D" id="3.30.54.20">
    <property type="match status" value="1"/>
</dbReference>
<dbReference type="PANTHER" id="PTHR11777:SF9">
    <property type="entry name" value="ALANINE--TRNA LIGASE, CYTOPLASMIC"/>
    <property type="match status" value="1"/>
</dbReference>
<evidence type="ECO:0000256" key="10">
    <source>
        <dbReference type="ARBA" id="ARBA00023146"/>
    </source>
</evidence>
<dbReference type="FunFam" id="3.30.980.10:FF:000004">
    <property type="entry name" value="Alanine--tRNA ligase, cytoplasmic"/>
    <property type="match status" value="1"/>
</dbReference>
<dbReference type="Gene3D" id="3.30.930.10">
    <property type="entry name" value="Bira Bifunctional Protein, Domain 2"/>
    <property type="match status" value="1"/>
</dbReference>
<feature type="binding site" evidence="13">
    <location>
        <position position="658"/>
    </location>
    <ligand>
        <name>Zn(2+)</name>
        <dbReference type="ChEBI" id="CHEBI:29105"/>
    </ligand>
</feature>
<evidence type="ECO:0000256" key="11">
    <source>
        <dbReference type="ARBA" id="ARBA00024779"/>
    </source>
</evidence>
<evidence type="ECO:0000313" key="16">
    <source>
        <dbReference type="Proteomes" id="UP000241848"/>
    </source>
</evidence>
<keyword evidence="7 13" id="KW-0067">ATP-binding</keyword>
<dbReference type="FunFam" id="3.30.930.10:FF:000004">
    <property type="entry name" value="Alanine--tRNA ligase"/>
    <property type="match status" value="1"/>
</dbReference>
<feature type="domain" description="Alanyl-transfer RNA synthetases family profile" evidence="14">
    <location>
        <begin position="1"/>
        <end position="701"/>
    </location>
</feature>
<dbReference type="HAMAP" id="MF_00036_B">
    <property type="entry name" value="Ala_tRNA_synth_B"/>
    <property type="match status" value="1"/>
</dbReference>
<evidence type="ECO:0000256" key="8">
    <source>
        <dbReference type="ARBA" id="ARBA00022884"/>
    </source>
</evidence>
<accession>A0A2T2WPH0</accession>
<dbReference type="SUPFAM" id="SSF50447">
    <property type="entry name" value="Translation proteins"/>
    <property type="match status" value="1"/>
</dbReference>
<dbReference type="SMART" id="SM00863">
    <property type="entry name" value="tRNA_SAD"/>
    <property type="match status" value="1"/>
</dbReference>
<dbReference type="Pfam" id="PF07973">
    <property type="entry name" value="tRNA_SAD"/>
    <property type="match status" value="1"/>
</dbReference>
<dbReference type="InterPro" id="IPR018163">
    <property type="entry name" value="Thr/Ala-tRNA-synth_IIc_edit"/>
</dbReference>
<dbReference type="GO" id="GO:0004813">
    <property type="term" value="F:alanine-tRNA ligase activity"/>
    <property type="evidence" value="ECO:0007669"/>
    <property type="project" value="UniProtKB-UniRule"/>
</dbReference>
<dbReference type="InterPro" id="IPR018162">
    <property type="entry name" value="Ala-tRNA-ligase_IIc_anticod-bd"/>
</dbReference>
<reference evidence="15 16" key="1">
    <citation type="journal article" date="2014" name="BMC Genomics">
        <title>Comparison of environmental and isolate Sulfobacillus genomes reveals diverse carbon, sulfur, nitrogen, and hydrogen metabolisms.</title>
        <authorList>
            <person name="Justice N.B."/>
            <person name="Norman A."/>
            <person name="Brown C.T."/>
            <person name="Singh A."/>
            <person name="Thomas B.C."/>
            <person name="Banfield J.F."/>
        </authorList>
    </citation>
    <scope>NUCLEOTIDE SEQUENCE [LARGE SCALE GENOMIC DNA]</scope>
    <source>
        <strain evidence="15">AMDSBA3</strain>
    </source>
</reference>
<dbReference type="InterPro" id="IPR018164">
    <property type="entry name" value="Ala-tRNA-synth_IIc_N"/>
</dbReference>
<keyword evidence="3 13" id="KW-0436">Ligase</keyword>
<dbReference type="InterPro" id="IPR003156">
    <property type="entry name" value="DHHA1_dom"/>
</dbReference>
<keyword evidence="6 13" id="KW-0862">Zinc</keyword>
<keyword evidence="10 13" id="KW-0030">Aminoacyl-tRNA synthetase</keyword>
<evidence type="ECO:0000259" key="14">
    <source>
        <dbReference type="PROSITE" id="PS50860"/>
    </source>
</evidence>
<evidence type="ECO:0000256" key="9">
    <source>
        <dbReference type="ARBA" id="ARBA00022917"/>
    </source>
</evidence>